<organism evidence="2 3">
    <name type="scientific">Piscirickettsia litoralis</name>
    <dbReference type="NCBI Taxonomy" id="1891921"/>
    <lineage>
        <taxon>Bacteria</taxon>
        <taxon>Pseudomonadati</taxon>
        <taxon>Pseudomonadota</taxon>
        <taxon>Gammaproteobacteria</taxon>
        <taxon>Thiotrichales</taxon>
        <taxon>Piscirickettsiaceae</taxon>
        <taxon>Piscirickettsia</taxon>
    </lineage>
</organism>
<gene>
    <name evidence="2" type="ORF">BGC07_07860</name>
</gene>
<dbReference type="RefSeq" id="WP_069312650.1">
    <property type="nucleotide sequence ID" value="NZ_MDTU01000001.1"/>
</dbReference>
<dbReference type="InterPro" id="IPR017946">
    <property type="entry name" value="PLC-like_Pdiesterase_TIM-brl"/>
</dbReference>
<proteinExistence type="predicted"/>
<dbReference type="InterPro" id="IPR030395">
    <property type="entry name" value="GP_PDE_dom"/>
</dbReference>
<reference evidence="2 3" key="1">
    <citation type="submission" date="2016-08" db="EMBL/GenBank/DDBJ databases">
        <title>Draft genome sequence of Candidatus Piscirickettsia litoralis, from seawater.</title>
        <authorList>
            <person name="Wan X."/>
            <person name="Lee A.J."/>
            <person name="Hou S."/>
            <person name="Donachie S.P."/>
        </authorList>
    </citation>
    <scope>NUCLEOTIDE SEQUENCE [LARGE SCALE GENOMIC DNA]</scope>
    <source>
        <strain evidence="2 3">Y2</strain>
    </source>
</reference>
<accession>A0ABX3A1Z8</accession>
<dbReference type="PANTHER" id="PTHR46211:SF1">
    <property type="entry name" value="GLYCEROPHOSPHODIESTER PHOSPHODIESTERASE, CYTOPLASMIC"/>
    <property type="match status" value="1"/>
</dbReference>
<dbReference type="PROSITE" id="PS51704">
    <property type="entry name" value="GP_PDE"/>
    <property type="match status" value="1"/>
</dbReference>
<keyword evidence="3" id="KW-1185">Reference proteome</keyword>
<sequence>MNPQIDFAKVIAHRGASAEYPENTWLAFEQARLQGARWLELDVWVSAAGVPVVFHDESLTRMTNGVGKITEVSSEYLSSLKIKQRGKLFKNERIPYFEDVLVWLDKYQLSANIELKSLEASSNLQLSAKIICDLIKCFPSVALIISSFSTALLIEVRRQLPDYRLGLLVNIVSPERWQEKIDEHLAMFKRLNCFSLHVNERGLDQNQARQLKQLFACPLLSYTVNDVSRAKELLSWGVDAVFSDYPELLKVV</sequence>
<feature type="domain" description="GP-PDE" evidence="1">
    <location>
        <begin position="8"/>
        <end position="252"/>
    </location>
</feature>
<dbReference type="PROSITE" id="PS50007">
    <property type="entry name" value="PIPLC_X_DOMAIN"/>
    <property type="match status" value="1"/>
</dbReference>
<name>A0ABX3A1Z8_9GAMM</name>
<dbReference type="PANTHER" id="PTHR46211">
    <property type="entry name" value="GLYCEROPHOSPHORYL DIESTER PHOSPHODIESTERASE"/>
    <property type="match status" value="1"/>
</dbReference>
<protein>
    <submittedName>
        <fullName evidence="2">Glycerophosphodiester phosphodiesterase</fullName>
    </submittedName>
</protein>
<evidence type="ECO:0000313" key="2">
    <source>
        <dbReference type="EMBL" id="ODN42853.1"/>
    </source>
</evidence>
<dbReference type="SUPFAM" id="SSF51695">
    <property type="entry name" value="PLC-like phosphodiesterases"/>
    <property type="match status" value="1"/>
</dbReference>
<evidence type="ECO:0000313" key="3">
    <source>
        <dbReference type="Proteomes" id="UP000094329"/>
    </source>
</evidence>
<evidence type="ECO:0000259" key="1">
    <source>
        <dbReference type="PROSITE" id="PS51704"/>
    </source>
</evidence>
<dbReference type="EMBL" id="MDTU01000001">
    <property type="protein sequence ID" value="ODN42853.1"/>
    <property type="molecule type" value="Genomic_DNA"/>
</dbReference>
<dbReference type="Pfam" id="PF03009">
    <property type="entry name" value="GDPD"/>
    <property type="match status" value="1"/>
</dbReference>
<dbReference type="Gene3D" id="3.20.20.190">
    <property type="entry name" value="Phosphatidylinositol (PI) phosphodiesterase"/>
    <property type="match status" value="1"/>
</dbReference>
<dbReference type="Proteomes" id="UP000094329">
    <property type="component" value="Unassembled WGS sequence"/>
</dbReference>
<comment type="caution">
    <text evidence="2">The sequence shown here is derived from an EMBL/GenBank/DDBJ whole genome shotgun (WGS) entry which is preliminary data.</text>
</comment>